<dbReference type="InterPro" id="IPR017946">
    <property type="entry name" value="PLC-like_Pdiesterase_TIM-brl"/>
</dbReference>
<dbReference type="InterPro" id="IPR030395">
    <property type="entry name" value="GP_PDE_dom"/>
</dbReference>
<proteinExistence type="predicted"/>
<dbReference type="PANTHER" id="PTHR46211">
    <property type="entry name" value="GLYCEROPHOSPHORYL DIESTER PHOSPHODIESTERASE"/>
    <property type="match status" value="1"/>
</dbReference>
<reference evidence="2 3" key="1">
    <citation type="journal article" date="2014" name="Int. J. Syst. Evol. Microbiol.">
        <title>Complete genome sequence of Corynebacterium casei LMG S-19264T (=DSM 44701T), isolated from a smear-ripened cheese.</title>
        <authorList>
            <consortium name="US DOE Joint Genome Institute (JGI-PGF)"/>
            <person name="Walter F."/>
            <person name="Albersmeier A."/>
            <person name="Kalinowski J."/>
            <person name="Ruckert C."/>
        </authorList>
    </citation>
    <scope>NUCLEOTIDE SEQUENCE [LARGE SCALE GENOMIC DNA]</scope>
    <source>
        <strain evidence="2 3">CGMCC 1.7286</strain>
    </source>
</reference>
<feature type="domain" description="GP-PDE" evidence="1">
    <location>
        <begin position="10"/>
        <end position="246"/>
    </location>
</feature>
<name>A0A918DTZ9_9GAMM</name>
<dbReference type="PROSITE" id="PS51704">
    <property type="entry name" value="GP_PDE"/>
    <property type="match status" value="1"/>
</dbReference>
<organism evidence="2 3">
    <name type="scientific">Marinobacterium nitratireducens</name>
    <dbReference type="NCBI Taxonomy" id="518897"/>
    <lineage>
        <taxon>Bacteria</taxon>
        <taxon>Pseudomonadati</taxon>
        <taxon>Pseudomonadota</taxon>
        <taxon>Gammaproteobacteria</taxon>
        <taxon>Oceanospirillales</taxon>
        <taxon>Oceanospirillaceae</taxon>
        <taxon>Marinobacterium</taxon>
    </lineage>
</organism>
<evidence type="ECO:0000313" key="3">
    <source>
        <dbReference type="Proteomes" id="UP000599578"/>
    </source>
</evidence>
<dbReference type="GO" id="GO:0006629">
    <property type="term" value="P:lipid metabolic process"/>
    <property type="evidence" value="ECO:0007669"/>
    <property type="project" value="InterPro"/>
</dbReference>
<dbReference type="Proteomes" id="UP000599578">
    <property type="component" value="Unassembled WGS sequence"/>
</dbReference>
<dbReference type="AlphaFoldDB" id="A0A918DTZ9"/>
<dbReference type="EMBL" id="BMLT01000005">
    <property type="protein sequence ID" value="GGO82363.1"/>
    <property type="molecule type" value="Genomic_DNA"/>
</dbReference>
<dbReference type="RefSeq" id="WP_188860796.1">
    <property type="nucleotide sequence ID" value="NZ_BMLT01000005.1"/>
</dbReference>
<sequence length="246" mass="27363">MEPTIAAPAERLVAHRGYAARYPENTLLAVKEALKAGAHYVEVDIQLTADRVAVVFHDSDLGRLCGRSESIHSFHSDRLDSLSCSYPSRFGERYRNEPLATLAALAELIADWPQVQFFIELKPESIGHFGVEAMLAAVAAPLEGCREQVVLISYDRAVLHLASQSGWRIGAVEHHWPDPADDEWRQLDPEYLFLDFRELPNGALELGNTRLALFEIAEPGLARTLMARGADLIETFEIGTMLTALR</sequence>
<comment type="caution">
    <text evidence="2">The sequence shown here is derived from an EMBL/GenBank/DDBJ whole genome shotgun (WGS) entry which is preliminary data.</text>
</comment>
<dbReference type="SUPFAM" id="SSF51695">
    <property type="entry name" value="PLC-like phosphodiesterases"/>
    <property type="match status" value="1"/>
</dbReference>
<dbReference type="Gene3D" id="3.20.20.190">
    <property type="entry name" value="Phosphatidylinositol (PI) phosphodiesterase"/>
    <property type="match status" value="1"/>
</dbReference>
<dbReference type="Pfam" id="PF03009">
    <property type="entry name" value="GDPD"/>
    <property type="match status" value="1"/>
</dbReference>
<dbReference type="GO" id="GO:0008081">
    <property type="term" value="F:phosphoric diester hydrolase activity"/>
    <property type="evidence" value="ECO:0007669"/>
    <property type="project" value="InterPro"/>
</dbReference>
<gene>
    <name evidence="2" type="ORF">GCM10011348_23580</name>
</gene>
<keyword evidence="3" id="KW-1185">Reference proteome</keyword>
<evidence type="ECO:0000313" key="2">
    <source>
        <dbReference type="EMBL" id="GGO82363.1"/>
    </source>
</evidence>
<protein>
    <recommendedName>
        <fullName evidence="1">GP-PDE domain-containing protein</fullName>
    </recommendedName>
</protein>
<dbReference type="PANTHER" id="PTHR46211:SF1">
    <property type="entry name" value="GLYCEROPHOSPHODIESTER PHOSPHODIESTERASE, CYTOPLASMIC"/>
    <property type="match status" value="1"/>
</dbReference>
<accession>A0A918DTZ9</accession>
<evidence type="ECO:0000259" key="1">
    <source>
        <dbReference type="PROSITE" id="PS51704"/>
    </source>
</evidence>